<evidence type="ECO:0000313" key="1">
    <source>
        <dbReference type="EMBL" id="KAD1469155.1"/>
    </source>
</evidence>
<organism evidence="1 2">
    <name type="scientific">Mikania micrantha</name>
    <name type="common">bitter vine</name>
    <dbReference type="NCBI Taxonomy" id="192012"/>
    <lineage>
        <taxon>Eukaryota</taxon>
        <taxon>Viridiplantae</taxon>
        <taxon>Streptophyta</taxon>
        <taxon>Embryophyta</taxon>
        <taxon>Tracheophyta</taxon>
        <taxon>Spermatophyta</taxon>
        <taxon>Magnoliopsida</taxon>
        <taxon>eudicotyledons</taxon>
        <taxon>Gunneridae</taxon>
        <taxon>Pentapetalae</taxon>
        <taxon>asterids</taxon>
        <taxon>campanulids</taxon>
        <taxon>Asterales</taxon>
        <taxon>Asteraceae</taxon>
        <taxon>Asteroideae</taxon>
        <taxon>Heliantheae alliance</taxon>
        <taxon>Eupatorieae</taxon>
        <taxon>Mikania</taxon>
    </lineage>
</organism>
<reference evidence="1 2" key="1">
    <citation type="submission" date="2019-05" db="EMBL/GenBank/DDBJ databases">
        <title>Mikania micrantha, genome provides insights into the molecular mechanism of rapid growth.</title>
        <authorList>
            <person name="Liu B."/>
        </authorList>
    </citation>
    <scope>NUCLEOTIDE SEQUENCE [LARGE SCALE GENOMIC DNA]</scope>
    <source>
        <strain evidence="1">NLD-2019</strain>
        <tissue evidence="1">Leaf</tissue>
    </source>
</reference>
<dbReference type="Proteomes" id="UP000326396">
    <property type="component" value="Unassembled WGS sequence"/>
</dbReference>
<accession>A0A5N6LHP5</accession>
<protein>
    <submittedName>
        <fullName evidence="1">Uncharacterized protein</fullName>
    </submittedName>
</protein>
<name>A0A5N6LHP5_9ASTR</name>
<gene>
    <name evidence="1" type="ORF">E3N88_42766</name>
</gene>
<evidence type="ECO:0000313" key="2">
    <source>
        <dbReference type="Proteomes" id="UP000326396"/>
    </source>
</evidence>
<sequence>MCFPSSVLLPHERRLLKQRNFKSLEGLDILPQAVLLESRHRSPYEKSMDKLDAVRLQKAPRNEGVSYCVPFVSYSVIQFFWCN</sequence>
<dbReference type="EMBL" id="SZYD01000740">
    <property type="protein sequence ID" value="KAD1469155.1"/>
    <property type="molecule type" value="Genomic_DNA"/>
</dbReference>
<proteinExistence type="predicted"/>
<comment type="caution">
    <text evidence="1">The sequence shown here is derived from an EMBL/GenBank/DDBJ whole genome shotgun (WGS) entry which is preliminary data.</text>
</comment>
<keyword evidence="2" id="KW-1185">Reference proteome</keyword>
<dbReference type="AlphaFoldDB" id="A0A5N6LHP5"/>